<evidence type="ECO:0000259" key="1">
    <source>
        <dbReference type="Pfam" id="PF18894"/>
    </source>
</evidence>
<gene>
    <name evidence="2" type="ORF">FHS55_002644</name>
</gene>
<accession>A0A839ZBD1</accession>
<dbReference type="EMBL" id="JACICD010000004">
    <property type="protein sequence ID" value="MBB3772035.1"/>
    <property type="molecule type" value="Genomic_DNA"/>
</dbReference>
<keyword evidence="3" id="KW-1185">Reference proteome</keyword>
<reference evidence="2 3" key="1">
    <citation type="submission" date="2020-08" db="EMBL/GenBank/DDBJ databases">
        <title>Genomic Encyclopedia of Type Strains, Phase IV (KMG-IV): sequencing the most valuable type-strain genomes for metagenomic binning, comparative biology and taxonomic classification.</title>
        <authorList>
            <person name="Goeker M."/>
        </authorList>
    </citation>
    <scope>NUCLEOTIDE SEQUENCE [LARGE SCALE GENOMIC DNA]</scope>
    <source>
        <strain evidence="2 3">DSM 5895</strain>
    </source>
</reference>
<dbReference type="Proteomes" id="UP000533469">
    <property type="component" value="Unassembled WGS sequence"/>
</dbReference>
<proteinExistence type="predicted"/>
<protein>
    <recommendedName>
        <fullName evidence="1">Putative phage metallopeptidase domain-containing protein</fullName>
    </recommendedName>
</protein>
<dbReference type="Pfam" id="PF18894">
    <property type="entry name" value="PhageMetallopep"/>
    <property type="match status" value="1"/>
</dbReference>
<comment type="caution">
    <text evidence="2">The sequence shown here is derived from an EMBL/GenBank/DDBJ whole genome shotgun (WGS) entry which is preliminary data.</text>
</comment>
<evidence type="ECO:0000313" key="2">
    <source>
        <dbReference type="EMBL" id="MBB3772035.1"/>
    </source>
</evidence>
<sequence>MLDGVGDDFRPSRDLAEWALACFVEPASAIANPDHAHLEHASLGFLWTNVANARAGRRIVGQCELGEPAGMTGRWAKARARAQIAAWFGDVPDFIVTIDAAAAVEMTDAEFCALIEHELYHAGQERDPFGAPKFRQTGAPAFAIRGHDVEEFVGVVRRYGAGAAGVAALVEAARMPPQIASTSIAGICGTCHARAA</sequence>
<name>A0A839ZBD1_9HYPH</name>
<feature type="domain" description="Putative phage metallopeptidase" evidence="1">
    <location>
        <begin position="17"/>
        <end position="173"/>
    </location>
</feature>
<organism evidence="2 3">
    <name type="scientific">Ancylobacter tetraedralis</name>
    <dbReference type="NCBI Taxonomy" id="217068"/>
    <lineage>
        <taxon>Bacteria</taxon>
        <taxon>Pseudomonadati</taxon>
        <taxon>Pseudomonadota</taxon>
        <taxon>Alphaproteobacteria</taxon>
        <taxon>Hyphomicrobiales</taxon>
        <taxon>Xanthobacteraceae</taxon>
        <taxon>Ancylobacter</taxon>
    </lineage>
</organism>
<evidence type="ECO:0000313" key="3">
    <source>
        <dbReference type="Proteomes" id="UP000533469"/>
    </source>
</evidence>
<dbReference type="InterPro" id="IPR043998">
    <property type="entry name" value="Put_Metallopep"/>
</dbReference>
<dbReference type="RefSeq" id="WP_183190180.1">
    <property type="nucleotide sequence ID" value="NZ_JACICD010000004.1"/>
</dbReference>
<dbReference type="AlphaFoldDB" id="A0A839ZBD1"/>